<accession>A0A4V3UYE2</accession>
<reference evidence="2 3" key="1">
    <citation type="submission" date="2019-04" db="EMBL/GenBank/DDBJ databases">
        <title>Draft genome sequence of Robertkochia marina CC-AMO-30D.</title>
        <authorList>
            <person name="Hameed A."/>
            <person name="Lin S.-Y."/>
            <person name="Shahina M."/>
            <person name="Lai W.-A."/>
            <person name="Young C.-C."/>
        </authorList>
    </citation>
    <scope>NUCLEOTIDE SEQUENCE [LARGE SCALE GENOMIC DNA]</scope>
    <source>
        <strain evidence="2 3">CC-AMO-30D</strain>
    </source>
</reference>
<evidence type="ECO:0000313" key="2">
    <source>
        <dbReference type="EMBL" id="THD69318.1"/>
    </source>
</evidence>
<sequence length="70" mass="8059">MDNRIYGSFEEIDLQLEIYKTEAELEKARIGHQLQVAKEQLGMFSIVGTAVSFVAKRALLLKILKKFMKK</sequence>
<evidence type="ECO:0000256" key="1">
    <source>
        <dbReference type="SAM" id="Phobius"/>
    </source>
</evidence>
<keyword evidence="1" id="KW-0812">Transmembrane</keyword>
<gene>
    <name evidence="2" type="ORF">E7Z59_03040</name>
</gene>
<evidence type="ECO:0000313" key="3">
    <source>
        <dbReference type="Proteomes" id="UP000305939"/>
    </source>
</evidence>
<keyword evidence="1" id="KW-1133">Transmembrane helix</keyword>
<organism evidence="2 3">
    <name type="scientific">Robertkochia marina</name>
    <dbReference type="NCBI Taxonomy" id="1227945"/>
    <lineage>
        <taxon>Bacteria</taxon>
        <taxon>Pseudomonadati</taxon>
        <taxon>Bacteroidota</taxon>
        <taxon>Flavobacteriia</taxon>
        <taxon>Flavobacteriales</taxon>
        <taxon>Flavobacteriaceae</taxon>
        <taxon>Robertkochia</taxon>
    </lineage>
</organism>
<protein>
    <recommendedName>
        <fullName evidence="4">Glutaminyl-tRNA synthetase</fullName>
    </recommendedName>
</protein>
<comment type="caution">
    <text evidence="2">The sequence shown here is derived from an EMBL/GenBank/DDBJ whole genome shotgun (WGS) entry which is preliminary data.</text>
</comment>
<dbReference type="AlphaFoldDB" id="A0A4V3UYE2"/>
<feature type="transmembrane region" description="Helical" evidence="1">
    <location>
        <begin position="41"/>
        <end position="60"/>
    </location>
</feature>
<proteinExistence type="predicted"/>
<keyword evidence="1" id="KW-0472">Membrane</keyword>
<dbReference type="EMBL" id="SSMC01000001">
    <property type="protein sequence ID" value="THD69318.1"/>
    <property type="molecule type" value="Genomic_DNA"/>
</dbReference>
<dbReference type="Proteomes" id="UP000305939">
    <property type="component" value="Unassembled WGS sequence"/>
</dbReference>
<dbReference type="OrthoDB" id="1150607at2"/>
<dbReference type="RefSeq" id="WP_136334809.1">
    <property type="nucleotide sequence ID" value="NZ_QXMP01000001.1"/>
</dbReference>
<name>A0A4V3UYE2_9FLAO</name>
<evidence type="ECO:0008006" key="4">
    <source>
        <dbReference type="Google" id="ProtNLM"/>
    </source>
</evidence>
<keyword evidence="3" id="KW-1185">Reference proteome</keyword>